<name>A0A0E9TW25_ANGAN</name>
<reference evidence="1" key="1">
    <citation type="submission" date="2014-11" db="EMBL/GenBank/DDBJ databases">
        <authorList>
            <person name="Amaro Gonzalez C."/>
        </authorList>
    </citation>
    <scope>NUCLEOTIDE SEQUENCE</scope>
</reference>
<proteinExistence type="predicted"/>
<protein>
    <submittedName>
        <fullName evidence="1">Uncharacterized protein</fullName>
    </submittedName>
</protein>
<reference evidence="1" key="2">
    <citation type="journal article" date="2015" name="Fish Shellfish Immunol.">
        <title>Early steps in the European eel (Anguilla anguilla)-Vibrio vulnificus interaction in the gills: Role of the RtxA13 toxin.</title>
        <authorList>
            <person name="Callol A."/>
            <person name="Pajuelo D."/>
            <person name="Ebbesson L."/>
            <person name="Teles M."/>
            <person name="MacKenzie S."/>
            <person name="Amaro C."/>
        </authorList>
    </citation>
    <scope>NUCLEOTIDE SEQUENCE</scope>
</reference>
<sequence length="31" mass="3398">MLLNSLSESDLIQLLVLVFSSECSCQHSSTL</sequence>
<dbReference type="EMBL" id="GBXM01051649">
    <property type="protein sequence ID" value="JAH56928.1"/>
    <property type="molecule type" value="Transcribed_RNA"/>
</dbReference>
<organism evidence="1">
    <name type="scientific">Anguilla anguilla</name>
    <name type="common">European freshwater eel</name>
    <name type="synonym">Muraena anguilla</name>
    <dbReference type="NCBI Taxonomy" id="7936"/>
    <lineage>
        <taxon>Eukaryota</taxon>
        <taxon>Metazoa</taxon>
        <taxon>Chordata</taxon>
        <taxon>Craniata</taxon>
        <taxon>Vertebrata</taxon>
        <taxon>Euteleostomi</taxon>
        <taxon>Actinopterygii</taxon>
        <taxon>Neopterygii</taxon>
        <taxon>Teleostei</taxon>
        <taxon>Anguilliformes</taxon>
        <taxon>Anguillidae</taxon>
        <taxon>Anguilla</taxon>
    </lineage>
</organism>
<evidence type="ECO:0000313" key="1">
    <source>
        <dbReference type="EMBL" id="JAH56928.1"/>
    </source>
</evidence>
<accession>A0A0E9TW25</accession>
<dbReference type="AlphaFoldDB" id="A0A0E9TW25"/>